<accession>X1EE06</accession>
<feature type="non-terminal residue" evidence="1">
    <location>
        <position position="1"/>
    </location>
</feature>
<dbReference type="EMBL" id="BARU01004096">
    <property type="protein sequence ID" value="GAH18570.1"/>
    <property type="molecule type" value="Genomic_DNA"/>
</dbReference>
<protein>
    <submittedName>
        <fullName evidence="1">Uncharacterized protein</fullName>
    </submittedName>
</protein>
<evidence type="ECO:0000313" key="1">
    <source>
        <dbReference type="EMBL" id="GAH18570.1"/>
    </source>
</evidence>
<comment type="caution">
    <text evidence="1">The sequence shown here is derived from an EMBL/GenBank/DDBJ whole genome shotgun (WGS) entry which is preliminary data.</text>
</comment>
<proteinExistence type="predicted"/>
<sequence>VYDLESYCFQRLGKYGMRTKLTVSPLRYLFGSETKKAAEA</sequence>
<reference evidence="1" key="1">
    <citation type="journal article" date="2014" name="Front. Microbiol.">
        <title>High frequency of phylogenetically diverse reductive dehalogenase-homologous genes in deep subseafloor sedimentary metagenomes.</title>
        <authorList>
            <person name="Kawai M."/>
            <person name="Futagami T."/>
            <person name="Toyoda A."/>
            <person name="Takaki Y."/>
            <person name="Nishi S."/>
            <person name="Hori S."/>
            <person name="Arai W."/>
            <person name="Tsubouchi T."/>
            <person name="Morono Y."/>
            <person name="Uchiyama I."/>
            <person name="Ito T."/>
            <person name="Fujiyama A."/>
            <person name="Inagaki F."/>
            <person name="Takami H."/>
        </authorList>
    </citation>
    <scope>NUCLEOTIDE SEQUENCE</scope>
    <source>
        <strain evidence="1">Expedition CK06-06</strain>
    </source>
</reference>
<name>X1EE06_9ZZZZ</name>
<gene>
    <name evidence="1" type="ORF">S03H2_08429</name>
</gene>
<dbReference type="AlphaFoldDB" id="X1EE06"/>
<organism evidence="1">
    <name type="scientific">marine sediment metagenome</name>
    <dbReference type="NCBI Taxonomy" id="412755"/>
    <lineage>
        <taxon>unclassified sequences</taxon>
        <taxon>metagenomes</taxon>
        <taxon>ecological metagenomes</taxon>
    </lineage>
</organism>